<feature type="domain" description="Methyl-accepting transducer" evidence="5">
    <location>
        <begin position="314"/>
        <end position="533"/>
    </location>
</feature>
<dbReference type="PRINTS" id="PR00260">
    <property type="entry name" value="CHEMTRNSDUCR"/>
</dbReference>
<keyword evidence="1 3" id="KW-0807">Transducer</keyword>
<feature type="domain" description="PAS" evidence="6">
    <location>
        <begin position="25"/>
        <end position="50"/>
    </location>
</feature>
<comment type="similarity">
    <text evidence="2">Belongs to the methyl-accepting chemotaxis (MCP) protein family.</text>
</comment>
<keyword evidence="4" id="KW-0812">Transmembrane</keyword>
<feature type="domain" description="HAMP" evidence="7">
    <location>
        <begin position="217"/>
        <end position="269"/>
    </location>
</feature>
<evidence type="ECO:0000256" key="1">
    <source>
        <dbReference type="ARBA" id="ARBA00023224"/>
    </source>
</evidence>
<dbReference type="Proteomes" id="UP000605086">
    <property type="component" value="Unassembled WGS sequence"/>
</dbReference>
<dbReference type="Gene3D" id="1.10.287.950">
    <property type="entry name" value="Methyl-accepting chemotaxis protein"/>
    <property type="match status" value="1"/>
</dbReference>
<protein>
    <submittedName>
        <fullName evidence="8">PAS domain-containing protein</fullName>
    </submittedName>
</protein>
<evidence type="ECO:0000256" key="3">
    <source>
        <dbReference type="PROSITE-ProRule" id="PRU00284"/>
    </source>
</evidence>
<evidence type="ECO:0000259" key="5">
    <source>
        <dbReference type="PROSITE" id="PS50111"/>
    </source>
</evidence>
<dbReference type="EMBL" id="WHOS01000014">
    <property type="protein sequence ID" value="NUB00238.1"/>
    <property type="molecule type" value="Genomic_DNA"/>
</dbReference>
<keyword evidence="4" id="KW-0472">Membrane</keyword>
<dbReference type="Pfam" id="PF07238">
    <property type="entry name" value="PilZ"/>
    <property type="match status" value="1"/>
</dbReference>
<dbReference type="PANTHER" id="PTHR32089:SF112">
    <property type="entry name" value="LYSOZYME-LIKE PROTEIN-RELATED"/>
    <property type="match status" value="1"/>
</dbReference>
<proteinExistence type="inferred from homology"/>
<dbReference type="SMART" id="SM00304">
    <property type="entry name" value="HAMP"/>
    <property type="match status" value="1"/>
</dbReference>
<dbReference type="Gene3D" id="2.40.10.220">
    <property type="entry name" value="predicted glycosyltransferase like domains"/>
    <property type="match status" value="1"/>
</dbReference>
<accession>A0ABX2KC11</accession>
<dbReference type="InterPro" id="IPR013655">
    <property type="entry name" value="PAS_fold_3"/>
</dbReference>
<name>A0ABX2KC11_9PROT</name>
<dbReference type="InterPro" id="IPR004089">
    <property type="entry name" value="MCPsignal_dom"/>
</dbReference>
<dbReference type="Gene3D" id="6.10.340.10">
    <property type="match status" value="1"/>
</dbReference>
<dbReference type="Pfam" id="PF00015">
    <property type="entry name" value="MCPsignal"/>
    <property type="match status" value="1"/>
</dbReference>
<dbReference type="PROSITE" id="PS50111">
    <property type="entry name" value="CHEMOTAXIS_TRANSDUC_2"/>
    <property type="match status" value="1"/>
</dbReference>
<dbReference type="Pfam" id="PF00672">
    <property type="entry name" value="HAMP"/>
    <property type="match status" value="1"/>
</dbReference>
<feature type="transmembrane region" description="Helical" evidence="4">
    <location>
        <begin position="195"/>
        <end position="216"/>
    </location>
</feature>
<dbReference type="CDD" id="cd00130">
    <property type="entry name" value="PAS"/>
    <property type="match status" value="1"/>
</dbReference>
<dbReference type="Pfam" id="PF08447">
    <property type="entry name" value="PAS_3"/>
    <property type="match status" value="1"/>
</dbReference>
<dbReference type="PANTHER" id="PTHR32089">
    <property type="entry name" value="METHYL-ACCEPTING CHEMOTAXIS PROTEIN MCPB"/>
    <property type="match status" value="1"/>
</dbReference>
<evidence type="ECO:0000259" key="6">
    <source>
        <dbReference type="PROSITE" id="PS50112"/>
    </source>
</evidence>
<feature type="transmembrane region" description="Helical" evidence="4">
    <location>
        <begin position="168"/>
        <end position="189"/>
    </location>
</feature>
<keyword evidence="4" id="KW-1133">Transmembrane helix</keyword>
<evidence type="ECO:0000259" key="7">
    <source>
        <dbReference type="PROSITE" id="PS50885"/>
    </source>
</evidence>
<dbReference type="InterPro" id="IPR000014">
    <property type="entry name" value="PAS"/>
</dbReference>
<dbReference type="PROSITE" id="PS50112">
    <property type="entry name" value="PAS"/>
    <property type="match status" value="1"/>
</dbReference>
<dbReference type="InterPro" id="IPR009875">
    <property type="entry name" value="PilZ_domain"/>
</dbReference>
<dbReference type="RefSeq" id="WP_174471475.1">
    <property type="nucleotide sequence ID" value="NZ_JAGINN010000005.1"/>
</dbReference>
<dbReference type="SUPFAM" id="SSF55785">
    <property type="entry name" value="PYP-like sensor domain (PAS domain)"/>
    <property type="match status" value="1"/>
</dbReference>
<dbReference type="InterPro" id="IPR003660">
    <property type="entry name" value="HAMP_dom"/>
</dbReference>
<dbReference type="SUPFAM" id="SSF141371">
    <property type="entry name" value="PilZ domain-like"/>
    <property type="match status" value="1"/>
</dbReference>
<evidence type="ECO:0000256" key="2">
    <source>
        <dbReference type="ARBA" id="ARBA00029447"/>
    </source>
</evidence>
<dbReference type="SUPFAM" id="SSF58104">
    <property type="entry name" value="Methyl-accepting chemotaxis protein (MCP) signaling domain"/>
    <property type="match status" value="1"/>
</dbReference>
<reference evidence="8 9" key="1">
    <citation type="submission" date="2019-10" db="EMBL/GenBank/DDBJ databases">
        <title>Genome sequence of Azospirillum melinis.</title>
        <authorList>
            <person name="Ambrosini A."/>
            <person name="Sant'Anna F.H."/>
            <person name="Cassan F.D."/>
            <person name="Souza E.M."/>
            <person name="Passaglia L.M.P."/>
        </authorList>
    </citation>
    <scope>NUCLEOTIDE SEQUENCE [LARGE SCALE GENOMIC DNA]</scope>
    <source>
        <strain evidence="8 9">TMCY0552</strain>
    </source>
</reference>
<evidence type="ECO:0000313" key="8">
    <source>
        <dbReference type="EMBL" id="NUB00238.1"/>
    </source>
</evidence>
<dbReference type="PROSITE" id="PS50885">
    <property type="entry name" value="HAMP"/>
    <property type="match status" value="1"/>
</dbReference>
<dbReference type="SMART" id="SM00283">
    <property type="entry name" value="MA"/>
    <property type="match status" value="1"/>
</dbReference>
<dbReference type="InterPro" id="IPR004090">
    <property type="entry name" value="Chemotax_Me-accpt_rcpt"/>
</dbReference>
<dbReference type="Gene3D" id="3.30.450.20">
    <property type="entry name" value="PAS domain"/>
    <property type="match status" value="1"/>
</dbReference>
<comment type="caution">
    <text evidence="8">The sequence shown here is derived from an EMBL/GenBank/DDBJ whole genome shotgun (WGS) entry which is preliminary data.</text>
</comment>
<keyword evidence="9" id="KW-1185">Reference proteome</keyword>
<organism evidence="8 9">
    <name type="scientific">Azospirillum melinis</name>
    <dbReference type="NCBI Taxonomy" id="328839"/>
    <lineage>
        <taxon>Bacteria</taxon>
        <taxon>Pseudomonadati</taxon>
        <taxon>Pseudomonadota</taxon>
        <taxon>Alphaproteobacteria</taxon>
        <taxon>Rhodospirillales</taxon>
        <taxon>Azospirillaceae</taxon>
        <taxon>Azospirillum</taxon>
    </lineage>
</organism>
<gene>
    <name evidence="8" type="ORF">GBZ48_13165</name>
</gene>
<dbReference type="NCBIfam" id="TIGR00229">
    <property type="entry name" value="sensory_box"/>
    <property type="match status" value="1"/>
</dbReference>
<dbReference type="InterPro" id="IPR035965">
    <property type="entry name" value="PAS-like_dom_sf"/>
</dbReference>
<evidence type="ECO:0000313" key="9">
    <source>
        <dbReference type="Proteomes" id="UP000605086"/>
    </source>
</evidence>
<sequence length="670" mass="71112">MRDNGPVTGTEILLSDNQLLVSRTDINGRIVFVNKAFTDISGFTEAELIGAPHNIARHPHMPKDAFANLWATIKEGRPWEGLVKNRAKSGDHYWVKANVTPVTEDGRITGFISIRSKPAWASVEEAERVYALLRSGTPHAYALLDGDIVRHGIGPTMTRWARSITGRLTATFVLFMLVMAGLGLPPLFHAELTEAVTLGLLASGTLFAVAAGGLILKTVRRPLSLVEAHLDAIARGDLRAHIPSSGIAEFGRIRSTLNAVKARLDYAGQERGERQRQADEDRASAMLAMAATVEREAGQAVEEVARHTGGMADDADRMAAAADRVSDNARTVSAAAEQALTNAQTVASATEELAASIREISAQIAHSSTVTRRAVTGGTHTQETITSLSSAVNRIGDVVKLIDDIASQTNLLALNATIEAARAGEAGKGFAVVAQEVKTLANQTARSTEEITRLIAEVQAVTGAAVTAVEQIGSTIGEIDQVTGAIAAAMEEQAAATQEISRNVVETSRAAQAVSASIATVSQEAAQTGSQAAQVRLGSDEVAHSIEALRRTLVRVVRTSTTEADRRRSPRYAIDHPAQLATARGPLTVRIADLSMDGARLLTPRQHALTPGDTARLAPDRMSATVTVTVQAVSDGAVHVRFDRQEETVPGLLEQMAHRAGLTPLVRAAE</sequence>
<evidence type="ECO:0000256" key="4">
    <source>
        <dbReference type="SAM" id="Phobius"/>
    </source>
</evidence>